<keyword evidence="2" id="KW-1185">Reference proteome</keyword>
<gene>
    <name evidence="1" type="ORF">ACFO5I_02120</name>
</gene>
<evidence type="ECO:0000313" key="1">
    <source>
        <dbReference type="EMBL" id="MFC4718542.1"/>
    </source>
</evidence>
<comment type="caution">
    <text evidence="1">The sequence shown here is derived from an EMBL/GenBank/DDBJ whole genome shotgun (WGS) entry which is preliminary data.</text>
</comment>
<proteinExistence type="predicted"/>
<reference evidence="2" key="1">
    <citation type="journal article" date="2019" name="Int. J. Syst. Evol. Microbiol.">
        <title>The Global Catalogue of Microorganisms (GCM) 10K type strain sequencing project: providing services to taxonomists for standard genome sequencing and annotation.</title>
        <authorList>
            <consortium name="The Broad Institute Genomics Platform"/>
            <consortium name="The Broad Institute Genome Sequencing Center for Infectious Disease"/>
            <person name="Wu L."/>
            <person name="Ma J."/>
        </authorList>
    </citation>
    <scope>NUCLEOTIDE SEQUENCE [LARGE SCALE GENOMIC DNA]</scope>
    <source>
        <strain evidence="2">CGMCC 1.19032</strain>
    </source>
</reference>
<name>A0ABV9MRI4_9ENTE</name>
<accession>A0ABV9MRI4</accession>
<dbReference type="EMBL" id="JBHSGS010000010">
    <property type="protein sequence ID" value="MFC4718542.1"/>
    <property type="molecule type" value="Genomic_DNA"/>
</dbReference>
<sequence>MKEYYKAKNSSLKVRIIFEILETDEDINIFLFERDLEDDGASEILNIFAGGYRDKIYDEANRRAVQVRKDREKLKLALKKGTIESKRKKE</sequence>
<evidence type="ECO:0000313" key="2">
    <source>
        <dbReference type="Proteomes" id="UP001595969"/>
    </source>
</evidence>
<organism evidence="1 2">
    <name type="scientific">Enterococcus lemanii</name>
    <dbReference type="NCBI Taxonomy" id="1159752"/>
    <lineage>
        <taxon>Bacteria</taxon>
        <taxon>Bacillati</taxon>
        <taxon>Bacillota</taxon>
        <taxon>Bacilli</taxon>
        <taxon>Lactobacillales</taxon>
        <taxon>Enterococcaceae</taxon>
        <taxon>Enterococcus</taxon>
    </lineage>
</organism>
<dbReference type="RefSeq" id="WP_204653945.1">
    <property type="nucleotide sequence ID" value="NZ_JAFBFD010000016.1"/>
</dbReference>
<dbReference type="Proteomes" id="UP001595969">
    <property type="component" value="Unassembled WGS sequence"/>
</dbReference>
<protein>
    <submittedName>
        <fullName evidence="1">Uncharacterized protein</fullName>
    </submittedName>
</protein>